<evidence type="ECO:0000313" key="4">
    <source>
        <dbReference type="Proteomes" id="UP000235005"/>
    </source>
</evidence>
<gene>
    <name evidence="3" type="ORF">C0039_19810</name>
</gene>
<dbReference type="OrthoDB" id="8476759at2"/>
<name>A0A2N5WX71_9GAMM</name>
<reference evidence="3 4" key="1">
    <citation type="submission" date="2018-01" db="EMBL/GenBank/DDBJ databases">
        <title>The draft genome sequence of Halioglobus lutimaris HF004.</title>
        <authorList>
            <person name="Du Z.-J."/>
            <person name="Shi M.-J."/>
        </authorList>
    </citation>
    <scope>NUCLEOTIDE SEQUENCE [LARGE SCALE GENOMIC DNA]</scope>
    <source>
        <strain evidence="3 4">HF004</strain>
    </source>
</reference>
<evidence type="ECO:0000259" key="2">
    <source>
        <dbReference type="Pfam" id="PF12146"/>
    </source>
</evidence>
<feature type="domain" description="Serine aminopeptidase S33" evidence="2">
    <location>
        <begin position="120"/>
        <end position="252"/>
    </location>
</feature>
<dbReference type="InterPro" id="IPR022742">
    <property type="entry name" value="Hydrolase_4"/>
</dbReference>
<evidence type="ECO:0000313" key="3">
    <source>
        <dbReference type="EMBL" id="PLW66827.1"/>
    </source>
</evidence>
<keyword evidence="4" id="KW-1185">Reference proteome</keyword>
<dbReference type="RefSeq" id="WP_101519083.1">
    <property type="nucleotide sequence ID" value="NZ_PKUS01000046.1"/>
</dbReference>
<dbReference type="Proteomes" id="UP000235005">
    <property type="component" value="Unassembled WGS sequence"/>
</dbReference>
<dbReference type="SUPFAM" id="SSF53474">
    <property type="entry name" value="alpha/beta-Hydrolases"/>
    <property type="match status" value="1"/>
</dbReference>
<keyword evidence="1" id="KW-1133">Transmembrane helix</keyword>
<dbReference type="Gene3D" id="3.40.50.1820">
    <property type="entry name" value="alpha/beta hydrolase"/>
    <property type="match status" value="1"/>
</dbReference>
<feature type="transmembrane region" description="Helical" evidence="1">
    <location>
        <begin position="7"/>
        <end position="30"/>
    </location>
</feature>
<keyword evidence="1" id="KW-0812">Transmembrane</keyword>
<organism evidence="3 4">
    <name type="scientific">Pseudohalioglobus lutimaris</name>
    <dbReference type="NCBI Taxonomy" id="1737061"/>
    <lineage>
        <taxon>Bacteria</taxon>
        <taxon>Pseudomonadati</taxon>
        <taxon>Pseudomonadota</taxon>
        <taxon>Gammaproteobacteria</taxon>
        <taxon>Cellvibrionales</taxon>
        <taxon>Halieaceae</taxon>
        <taxon>Pseudohalioglobus</taxon>
    </lineage>
</organism>
<keyword evidence="1" id="KW-0472">Membrane</keyword>
<proteinExistence type="predicted"/>
<dbReference type="InterPro" id="IPR029058">
    <property type="entry name" value="AB_hydrolase_fold"/>
</dbReference>
<dbReference type="Pfam" id="PF12146">
    <property type="entry name" value="Hydrolase_4"/>
    <property type="match status" value="1"/>
</dbReference>
<accession>A0A2N5WX71</accession>
<dbReference type="EMBL" id="PKUS01000046">
    <property type="protein sequence ID" value="PLW66827.1"/>
    <property type="molecule type" value="Genomic_DNA"/>
</dbReference>
<comment type="caution">
    <text evidence="3">The sequence shown here is derived from an EMBL/GenBank/DDBJ whole genome shotgun (WGS) entry which is preliminary data.</text>
</comment>
<evidence type="ECO:0000256" key="1">
    <source>
        <dbReference type="SAM" id="Phobius"/>
    </source>
</evidence>
<protein>
    <recommendedName>
        <fullName evidence="2">Serine aminopeptidase S33 domain-containing protein</fullName>
    </recommendedName>
</protein>
<dbReference type="AlphaFoldDB" id="A0A2N5WX71"/>
<sequence length="487" mass="54627">MLSRRFLWRWFTRFCWGVTGVVFAGIYLYYLRAQSLPDLQFWHQRDLAQSIVPELKQLDELGLKDYLAHEQRIFNNLDETIASIDADVPGWHRYGSTAYAIYRRGWPDSNRTSLQTPPTKRGAALLVHGLSDSTHSMRSLASSLLQQGYTTLNLRMPGHGTLPAALQNTSWRQFRGATHLGVRAVSNDLQKQQPLILVGYSNGAALIVDYTVDALASGDDLPVPQLLVLLSPAIRVSKLAAYARIQRWVSELPGMEKLGWTDVVAEFDPFKYNSFPVKAGEQIYQLTSRLQKKLLRLTPEQLQRFPRVLAFQSVLDSTVPADSAVTGLLDHLGDTTAEMVYFDINRNSNLLPLLVDSGRPMMEALSRRQRLGFDLTIVGNANDYSEQITIRTRKRGADDWQETATDMHWPRGVYSLSHVALPFRADDPIYGVTGANAPTRLGDLWFRGEQGGLAIPLPLLARQRFNPFFPYLESKVLAAAGAVTPAD</sequence>